<keyword evidence="5" id="KW-1185">Reference proteome</keyword>
<reference evidence="3 6" key="2">
    <citation type="submission" date="2018-11" db="EMBL/GenBank/DDBJ databases">
        <title>Genome sequencing and analysis.</title>
        <authorList>
            <person name="Huang Y.-T."/>
        </authorList>
    </citation>
    <scope>NUCLEOTIDE SEQUENCE [LARGE SCALE GENOMIC DNA]</scope>
    <source>
        <strain evidence="3 6">SHIN</strain>
    </source>
</reference>
<keyword evidence="2" id="KW-1133">Transmembrane helix</keyword>
<name>A0A256G2Z9_9HYPH</name>
<organism evidence="4 5">
    <name type="scientific">Brucella pseudogrignonensis</name>
    <dbReference type="NCBI Taxonomy" id="419475"/>
    <lineage>
        <taxon>Bacteria</taxon>
        <taxon>Pseudomonadati</taxon>
        <taxon>Pseudomonadota</taxon>
        <taxon>Alphaproteobacteria</taxon>
        <taxon>Hyphomicrobiales</taxon>
        <taxon>Brucellaceae</taxon>
        <taxon>Brucella/Ochrobactrum group</taxon>
        <taxon>Brucella</taxon>
    </lineage>
</organism>
<dbReference type="RefSeq" id="WP_007879657.1">
    <property type="nucleotide sequence ID" value="NZ_CAXURC020000002.1"/>
</dbReference>
<feature type="transmembrane region" description="Helical" evidence="2">
    <location>
        <begin position="20"/>
        <end position="44"/>
    </location>
</feature>
<dbReference type="Proteomes" id="UP000526233">
    <property type="component" value="Unassembled WGS sequence"/>
</dbReference>
<dbReference type="AlphaFoldDB" id="A0A256G2Z9"/>
<evidence type="ECO:0000313" key="5">
    <source>
        <dbReference type="Proteomes" id="UP000216188"/>
    </source>
</evidence>
<feature type="region of interest" description="Disordered" evidence="1">
    <location>
        <begin position="46"/>
        <end position="69"/>
    </location>
</feature>
<feature type="compositionally biased region" description="Polar residues" evidence="1">
    <location>
        <begin position="48"/>
        <end position="69"/>
    </location>
</feature>
<comment type="caution">
    <text evidence="4">The sequence shown here is derived from an EMBL/GenBank/DDBJ whole genome shotgun (WGS) entry which is preliminary data.</text>
</comment>
<keyword evidence="2" id="KW-0812">Transmembrane</keyword>
<dbReference type="EMBL" id="NNRM01000048">
    <property type="protein sequence ID" value="OYR21408.1"/>
    <property type="molecule type" value="Genomic_DNA"/>
</dbReference>
<protein>
    <submittedName>
        <fullName evidence="4">Uncharacterized protein</fullName>
    </submittedName>
</protein>
<evidence type="ECO:0000313" key="4">
    <source>
        <dbReference type="EMBL" id="OYR21408.1"/>
    </source>
</evidence>
<evidence type="ECO:0000313" key="3">
    <source>
        <dbReference type="EMBL" id="NNV19873.1"/>
    </source>
</evidence>
<evidence type="ECO:0000256" key="2">
    <source>
        <dbReference type="SAM" id="Phobius"/>
    </source>
</evidence>
<dbReference type="EMBL" id="PKQI01000001">
    <property type="protein sequence ID" value="NNV19873.1"/>
    <property type="molecule type" value="Genomic_DNA"/>
</dbReference>
<evidence type="ECO:0000313" key="6">
    <source>
        <dbReference type="Proteomes" id="UP000526233"/>
    </source>
</evidence>
<proteinExistence type="predicted"/>
<accession>A0A256G2Z9</accession>
<gene>
    <name evidence="4" type="ORF">CEV34_4944</name>
    <name evidence="3" type="ORF">EHE22_05425</name>
</gene>
<dbReference type="Proteomes" id="UP000216188">
    <property type="component" value="Unassembled WGS sequence"/>
</dbReference>
<evidence type="ECO:0000256" key="1">
    <source>
        <dbReference type="SAM" id="MobiDB-lite"/>
    </source>
</evidence>
<sequence>MKQVSPREARQGREGKPVLVILLVSIAAAAVVWLLVELFGSAIAPEVPSNSEGSMPPASTESVPPASGN</sequence>
<keyword evidence="2" id="KW-0472">Membrane</keyword>
<reference evidence="4 5" key="1">
    <citation type="submission" date="2017-07" db="EMBL/GenBank/DDBJ databases">
        <title>Phylogenetic study on the rhizospheric bacterium Ochrobactrum sp. A44.</title>
        <authorList>
            <person name="Krzyzanowska D.M."/>
            <person name="Ossowicki A."/>
            <person name="Rajewska M."/>
            <person name="Maciag T."/>
            <person name="Kaczynski Z."/>
            <person name="Czerwicka M."/>
            <person name="Jafra S."/>
        </authorList>
    </citation>
    <scope>NUCLEOTIDE SEQUENCE [LARGE SCALE GENOMIC DNA]</scope>
    <source>
        <strain evidence="4 5">CCUG 30717</strain>
    </source>
</reference>